<keyword evidence="3" id="KW-1185">Reference proteome</keyword>
<name>L7KMK4_9ACTN</name>
<sequence length="269" mass="28150">MHDQLMDAQPTEFVISGAESLLRVRPVSLSVERAELSIIAGEWLRDPAAGYVRSAMGVPLDDVTGYVIAAGRTEGWWPVSLGIRVDFVADPPSDGSTLSVTGDLVARDTRGGTTRGSVVDMSGSAVALVTQRSHFVPVQDVPTGDPRVISPPDDSVTVREALGISEVSKGIISMAPTEYAANGMHNLHGGVLIIGAEFAAMSAVEADGDLRTTSIDIAYVRPGDAADTTTFRADVVHRGRSLAVVRVSAANSLGKPCALATVVVQKVCE</sequence>
<feature type="domain" description="Acyl-CoA thioesterase-like N-terminal HotDog" evidence="1">
    <location>
        <begin position="186"/>
        <end position="264"/>
    </location>
</feature>
<dbReference type="Gene3D" id="3.10.129.10">
    <property type="entry name" value="Hotdog Thioesterase"/>
    <property type="match status" value="2"/>
</dbReference>
<dbReference type="STRING" id="1220583.GOACH_10_01550"/>
<dbReference type="AlphaFoldDB" id="L7KMK4"/>
<accession>L7KMK4</accession>
<dbReference type="eggNOG" id="COG2050">
    <property type="taxonomic scope" value="Bacteria"/>
</dbReference>
<comment type="caution">
    <text evidence="2">The sequence shown here is derived from an EMBL/GenBank/DDBJ whole genome shotgun (WGS) entry which is preliminary data.</text>
</comment>
<dbReference type="SUPFAM" id="SSF54637">
    <property type="entry name" value="Thioesterase/thiol ester dehydrase-isomerase"/>
    <property type="match status" value="2"/>
</dbReference>
<reference evidence="2 3" key="1">
    <citation type="submission" date="2012-12" db="EMBL/GenBank/DDBJ databases">
        <title>Whole genome shotgun sequence of Gordonia aichiensis NBRC 108223.</title>
        <authorList>
            <person name="Isaki-Nakamura S."/>
            <person name="Hosoyama A."/>
            <person name="Tsuchikane K."/>
            <person name="Ando Y."/>
            <person name="Baba S."/>
            <person name="Ohji S."/>
            <person name="Hamada M."/>
            <person name="Tamura T."/>
            <person name="Yamazoe A."/>
            <person name="Yamazaki S."/>
            <person name="Fujita N."/>
        </authorList>
    </citation>
    <scope>NUCLEOTIDE SEQUENCE [LARGE SCALE GENOMIC DNA]</scope>
    <source>
        <strain evidence="2 3">NBRC 108223</strain>
    </source>
</reference>
<evidence type="ECO:0000313" key="2">
    <source>
        <dbReference type="EMBL" id="GAC49187.1"/>
    </source>
</evidence>
<dbReference type="InterPro" id="IPR049449">
    <property type="entry name" value="TesB_ACOT8-like_N"/>
</dbReference>
<dbReference type="EMBL" id="BANR01000010">
    <property type="protein sequence ID" value="GAC49187.1"/>
    <property type="molecule type" value="Genomic_DNA"/>
</dbReference>
<evidence type="ECO:0000313" key="3">
    <source>
        <dbReference type="Proteomes" id="UP000010988"/>
    </source>
</evidence>
<dbReference type="CDD" id="cd03443">
    <property type="entry name" value="PaaI_thioesterase"/>
    <property type="match status" value="1"/>
</dbReference>
<evidence type="ECO:0000259" key="1">
    <source>
        <dbReference type="Pfam" id="PF13622"/>
    </source>
</evidence>
<organism evidence="2 3">
    <name type="scientific">Gordonia aichiensis NBRC 108223</name>
    <dbReference type="NCBI Taxonomy" id="1220583"/>
    <lineage>
        <taxon>Bacteria</taxon>
        <taxon>Bacillati</taxon>
        <taxon>Actinomycetota</taxon>
        <taxon>Actinomycetes</taxon>
        <taxon>Mycobacteriales</taxon>
        <taxon>Gordoniaceae</taxon>
        <taxon>Gordonia</taxon>
    </lineage>
</organism>
<protein>
    <recommendedName>
        <fullName evidence="1">Acyl-CoA thioesterase-like N-terminal HotDog domain-containing protein</fullName>
    </recommendedName>
</protein>
<dbReference type="Proteomes" id="UP000010988">
    <property type="component" value="Unassembled WGS sequence"/>
</dbReference>
<dbReference type="InterPro" id="IPR029069">
    <property type="entry name" value="HotDog_dom_sf"/>
</dbReference>
<proteinExistence type="predicted"/>
<gene>
    <name evidence="2" type="ORF">GOACH_10_01550</name>
</gene>
<dbReference type="Pfam" id="PF13622">
    <property type="entry name" value="4HBT_3"/>
    <property type="match status" value="1"/>
</dbReference>